<evidence type="ECO:0000313" key="5">
    <source>
        <dbReference type="EMBL" id="MBV2130281.1"/>
    </source>
</evidence>
<feature type="domain" description="OmpR/PhoB-type" evidence="4">
    <location>
        <begin position="1"/>
        <end position="99"/>
    </location>
</feature>
<protein>
    <submittedName>
        <fullName evidence="5">Winged helix-turn-helix domain-containing protein</fullName>
    </submittedName>
</protein>
<comment type="caution">
    <text evidence="5">The sequence shown here is derived from an EMBL/GenBank/DDBJ whole genome shotgun (WGS) entry which is preliminary data.</text>
</comment>
<dbReference type="InterPro" id="IPR011659">
    <property type="entry name" value="WD40"/>
</dbReference>
<dbReference type="PROSITE" id="PS51755">
    <property type="entry name" value="OMPR_PHOB"/>
    <property type="match status" value="1"/>
</dbReference>
<evidence type="ECO:0000256" key="2">
    <source>
        <dbReference type="PROSITE-ProRule" id="PRU01091"/>
    </source>
</evidence>
<evidence type="ECO:0000313" key="6">
    <source>
        <dbReference type="Proteomes" id="UP000704611"/>
    </source>
</evidence>
<keyword evidence="3" id="KW-0812">Transmembrane</keyword>
<keyword evidence="1 2" id="KW-0238">DNA-binding</keyword>
<evidence type="ECO:0000256" key="3">
    <source>
        <dbReference type="SAM" id="Phobius"/>
    </source>
</evidence>
<feature type="DNA-binding region" description="OmpR/PhoB-type" evidence="2">
    <location>
        <begin position="1"/>
        <end position="99"/>
    </location>
</feature>
<feature type="transmembrane region" description="Helical" evidence="3">
    <location>
        <begin position="131"/>
        <end position="152"/>
    </location>
</feature>
<dbReference type="CDD" id="cd00383">
    <property type="entry name" value="trans_reg_C"/>
    <property type="match status" value="1"/>
</dbReference>
<keyword evidence="3" id="KW-1133">Transmembrane helix</keyword>
<dbReference type="SMART" id="SM00862">
    <property type="entry name" value="Trans_reg_C"/>
    <property type="match status" value="1"/>
</dbReference>
<dbReference type="PANTHER" id="PTHR36842:SF1">
    <property type="entry name" value="PROTEIN TOLB"/>
    <property type="match status" value="1"/>
</dbReference>
<evidence type="ECO:0000259" key="4">
    <source>
        <dbReference type="PROSITE" id="PS51755"/>
    </source>
</evidence>
<reference evidence="5 6" key="1">
    <citation type="submission" date="2021-06" db="EMBL/GenBank/DDBJ databases">
        <title>Rheinheimera indica sp. nov., isolated from deep-sea sediment.</title>
        <authorList>
            <person name="Wang Z."/>
            <person name="Zhang X.-Y."/>
        </authorList>
    </citation>
    <scope>NUCLEOTIDE SEQUENCE [LARGE SCALE GENOMIC DNA]</scope>
    <source>
        <strain evidence="5 6">SM2107</strain>
    </source>
</reference>
<dbReference type="EMBL" id="JAHRID010000007">
    <property type="protein sequence ID" value="MBV2130281.1"/>
    <property type="molecule type" value="Genomic_DNA"/>
</dbReference>
<sequence>MDKMQLGPWVFTPSEYSMSDGALHKELEPLLSKLLLYFAANPGKIISRQQLVDSIWQQSYVDDNAINRAISELRKALQHPALTQAPIKTHHRKGYSLQLQPLGSFAANKAIATSKAANPQLPFQPRQKRRFVQLGALALLLLGLVGTGFYFAGEETELPLATQQTDGKPQLIELDVISQQKVTWFKGIESRPLLSPDKQLLAYSHSQPDGRIRVIVRELGVSSGKLLQEVSLADDKKLYSLQSWQPQSRNLLVQVVSKDGQQCEYLNYDFSQYPQYQVKPLTRCEGLVFGNAQQSADGQTLYYSKGSGGMYTSNGLMAENLTSGNIQTLQAAPSAGLGTTVLTMSADGSQLAYVLMPESNKPDIYIYEPASREHRRIASLPVPLLLIGLEWSLDQQSLLLPGADAIIQVNIVDKSLHVLKLPQGVIVGELSLLADNQAYISGLTAGSATQGAMQLIKITRPFAEDVRQISFLHNAAGSALALAVSPLSPDNYAFSANWTGGWQLWLSRSGKNVQLTELPNIEQPINSISWSGDGRYIAFTKQGNLYLYDTQRHQLITKLEHNDVGQPLWLPDNSGLILTRVQANNQNLWQFDLVSNQLTQLTFSAGNFAQYDANGQLLFHKEGKLYQYVDGARQDIVLQENNDANYMPVWLHQGQQQYRYSMLGQIEQRNQTSDEIQYTQLPYQLMAVHPDPHNPEVLYATVFVTPELALEFIEWQVKE</sequence>
<keyword evidence="3" id="KW-0472">Membrane</keyword>
<accession>A0ABS6MN89</accession>
<organism evidence="5 6">
    <name type="scientific">Arsukibacterium indicum</name>
    <dbReference type="NCBI Taxonomy" id="2848612"/>
    <lineage>
        <taxon>Bacteria</taxon>
        <taxon>Pseudomonadati</taxon>
        <taxon>Pseudomonadota</taxon>
        <taxon>Gammaproteobacteria</taxon>
        <taxon>Chromatiales</taxon>
        <taxon>Chromatiaceae</taxon>
        <taxon>Arsukibacterium</taxon>
    </lineage>
</organism>
<name>A0ABS6MN89_9GAMM</name>
<dbReference type="Pfam" id="PF00486">
    <property type="entry name" value="Trans_reg_C"/>
    <property type="match status" value="1"/>
</dbReference>
<dbReference type="InterPro" id="IPR001867">
    <property type="entry name" value="OmpR/PhoB-type_DNA-bd"/>
</dbReference>
<dbReference type="PANTHER" id="PTHR36842">
    <property type="entry name" value="PROTEIN TOLB HOMOLOG"/>
    <property type="match status" value="1"/>
</dbReference>
<gene>
    <name evidence="5" type="ORF">KQY15_14395</name>
</gene>
<dbReference type="Proteomes" id="UP000704611">
    <property type="component" value="Unassembled WGS sequence"/>
</dbReference>
<evidence type="ECO:0000256" key="1">
    <source>
        <dbReference type="ARBA" id="ARBA00023125"/>
    </source>
</evidence>
<proteinExistence type="predicted"/>
<keyword evidence="6" id="KW-1185">Reference proteome</keyword>
<dbReference type="Pfam" id="PF07676">
    <property type="entry name" value="PD40"/>
    <property type="match status" value="1"/>
</dbReference>